<gene>
    <name evidence="6" type="ORF">RSA3_17200</name>
</gene>
<evidence type="ECO:0000256" key="3">
    <source>
        <dbReference type="ARBA" id="ARBA00022801"/>
    </source>
</evidence>
<dbReference type="AlphaFoldDB" id="A0A147F2R5"/>
<comment type="similarity">
    <text evidence="5">Belongs to the creatininase superfamily.</text>
</comment>
<sequence>MTSSTQVAAIAARGGVALVPIGATEQHGPHLPVTTDTTIAAAFATAASARVARDVATWVLPAVPFGFSPEHAGRPGTVSLSPRTLLAVADDIGRGVAASGIRRLLFVNGHGGNPELLHVACRQLRERRGLAAFAVHVPGLALPPELTEGVTTGDLDAHAGHYETSVLLALDPASVDMDAARADGLDEVTAAADSLTRPFGAVSVPWHVDDLSHSGVIGNPTTADAGWGERAFAAQAAALADIVRAVAAHPLPDEWVHSRRGDAE</sequence>
<keyword evidence="2" id="KW-0479">Metal-binding</keyword>
<dbReference type="RefSeq" id="WP_058615186.1">
    <property type="nucleotide sequence ID" value="NZ_LDRV01000136.1"/>
</dbReference>
<reference evidence="6 7" key="1">
    <citation type="journal article" date="2016" name="Front. Microbiol.">
        <title>Genomic Resource of Rice Seed Associated Bacteria.</title>
        <authorList>
            <person name="Midha S."/>
            <person name="Bansal K."/>
            <person name="Sharma S."/>
            <person name="Kumar N."/>
            <person name="Patil P.P."/>
            <person name="Chaudhry V."/>
            <person name="Patil P.B."/>
        </authorList>
    </citation>
    <scope>NUCLEOTIDE SEQUENCE [LARGE SCALE GENOMIC DNA]</scope>
    <source>
        <strain evidence="6 7">RSA3</strain>
    </source>
</reference>
<proteinExistence type="inferred from homology"/>
<keyword evidence="3" id="KW-0378">Hydrolase</keyword>
<dbReference type="Gene3D" id="3.40.50.10310">
    <property type="entry name" value="Creatininase"/>
    <property type="match status" value="1"/>
</dbReference>
<name>A0A147F2R5_MICTE</name>
<evidence type="ECO:0000313" key="7">
    <source>
        <dbReference type="Proteomes" id="UP000072189"/>
    </source>
</evidence>
<dbReference type="GO" id="GO:0046872">
    <property type="term" value="F:metal ion binding"/>
    <property type="evidence" value="ECO:0007669"/>
    <property type="project" value="UniProtKB-KW"/>
</dbReference>
<comment type="caution">
    <text evidence="6">The sequence shown here is derived from an EMBL/GenBank/DDBJ whole genome shotgun (WGS) entry which is preliminary data.</text>
</comment>
<dbReference type="Proteomes" id="UP000072189">
    <property type="component" value="Unassembled WGS sequence"/>
</dbReference>
<protein>
    <recommendedName>
        <fullName evidence="8">Creatinine amidohydrolase</fullName>
    </recommendedName>
</protein>
<dbReference type="InterPro" id="IPR003785">
    <property type="entry name" value="Creatininase/forma_Hydrolase"/>
</dbReference>
<dbReference type="EMBL" id="LDRV01000136">
    <property type="protein sequence ID" value="KTS05835.1"/>
    <property type="molecule type" value="Genomic_DNA"/>
</dbReference>
<dbReference type="PATRIC" id="fig|2033.7.peg.690"/>
<evidence type="ECO:0000256" key="2">
    <source>
        <dbReference type="ARBA" id="ARBA00022723"/>
    </source>
</evidence>
<accession>A0A147F2R5</accession>
<evidence type="ECO:0000256" key="1">
    <source>
        <dbReference type="ARBA" id="ARBA00001947"/>
    </source>
</evidence>
<organism evidence="6 7">
    <name type="scientific">Microbacterium testaceum</name>
    <name type="common">Aureobacterium testaceum</name>
    <name type="synonym">Brevibacterium testaceum</name>
    <dbReference type="NCBI Taxonomy" id="2033"/>
    <lineage>
        <taxon>Bacteria</taxon>
        <taxon>Bacillati</taxon>
        <taxon>Actinomycetota</taxon>
        <taxon>Actinomycetes</taxon>
        <taxon>Micrococcales</taxon>
        <taxon>Microbacteriaceae</taxon>
        <taxon>Microbacterium</taxon>
    </lineage>
</organism>
<evidence type="ECO:0008006" key="8">
    <source>
        <dbReference type="Google" id="ProtNLM"/>
    </source>
</evidence>
<comment type="cofactor">
    <cofactor evidence="1">
        <name>Zn(2+)</name>
        <dbReference type="ChEBI" id="CHEBI:29105"/>
    </cofactor>
</comment>
<keyword evidence="4" id="KW-0862">Zinc</keyword>
<evidence type="ECO:0000313" key="6">
    <source>
        <dbReference type="EMBL" id="KTS05835.1"/>
    </source>
</evidence>
<dbReference type="GO" id="GO:0016811">
    <property type="term" value="F:hydrolase activity, acting on carbon-nitrogen (but not peptide) bonds, in linear amides"/>
    <property type="evidence" value="ECO:0007669"/>
    <property type="project" value="TreeGrafter"/>
</dbReference>
<evidence type="ECO:0000256" key="4">
    <source>
        <dbReference type="ARBA" id="ARBA00022833"/>
    </source>
</evidence>
<evidence type="ECO:0000256" key="5">
    <source>
        <dbReference type="ARBA" id="ARBA00024029"/>
    </source>
</evidence>
<dbReference type="SUPFAM" id="SSF102215">
    <property type="entry name" value="Creatininase"/>
    <property type="match status" value="1"/>
</dbReference>
<dbReference type="GO" id="GO:0009231">
    <property type="term" value="P:riboflavin biosynthetic process"/>
    <property type="evidence" value="ECO:0007669"/>
    <property type="project" value="TreeGrafter"/>
</dbReference>
<dbReference type="InterPro" id="IPR024087">
    <property type="entry name" value="Creatininase-like_sf"/>
</dbReference>
<dbReference type="Pfam" id="PF02633">
    <property type="entry name" value="Creatininase"/>
    <property type="match status" value="1"/>
</dbReference>
<dbReference type="PANTHER" id="PTHR35005">
    <property type="entry name" value="3-DEHYDRO-SCYLLO-INOSOSE HYDROLASE"/>
    <property type="match status" value="1"/>
</dbReference>
<dbReference type="PANTHER" id="PTHR35005:SF1">
    <property type="entry name" value="2-AMINO-5-FORMYLAMINO-6-RIBOSYLAMINOPYRIMIDIN-4(3H)-ONE 5'-MONOPHOSPHATE DEFORMYLASE"/>
    <property type="match status" value="1"/>
</dbReference>